<organism evidence="1 2">
    <name type="scientific">Candidatus Gottesmanbacteria bacterium RIFCSPHIGHO2_01_FULL_42_12</name>
    <dbReference type="NCBI Taxonomy" id="1798377"/>
    <lineage>
        <taxon>Bacteria</taxon>
        <taxon>Candidatus Gottesmaniibacteriota</taxon>
    </lineage>
</organism>
<dbReference type="AlphaFoldDB" id="A0A1F5Z3S5"/>
<dbReference type="Gene3D" id="2.60.120.10">
    <property type="entry name" value="Jelly Rolls"/>
    <property type="match status" value="1"/>
</dbReference>
<dbReference type="Proteomes" id="UP000178681">
    <property type="component" value="Unassembled WGS sequence"/>
</dbReference>
<dbReference type="SUPFAM" id="SSF51182">
    <property type="entry name" value="RmlC-like cupins"/>
    <property type="match status" value="1"/>
</dbReference>
<dbReference type="InterPro" id="IPR000888">
    <property type="entry name" value="RmlC-like"/>
</dbReference>
<protein>
    <recommendedName>
        <fullName evidence="3">Sugar 3,4-ketoisomerase QdtA cupin domain-containing protein</fullName>
    </recommendedName>
</protein>
<dbReference type="PANTHER" id="PTHR21047:SF2">
    <property type="entry name" value="THYMIDINE DIPHOSPHO-4-KETO-RHAMNOSE 3,5-EPIMERASE"/>
    <property type="match status" value="1"/>
</dbReference>
<dbReference type="EMBL" id="MFJG01000017">
    <property type="protein sequence ID" value="OGG07091.1"/>
    <property type="molecule type" value="Genomic_DNA"/>
</dbReference>
<reference evidence="1 2" key="1">
    <citation type="journal article" date="2016" name="Nat. Commun.">
        <title>Thousands of microbial genomes shed light on interconnected biogeochemical processes in an aquifer system.</title>
        <authorList>
            <person name="Anantharaman K."/>
            <person name="Brown C.T."/>
            <person name="Hug L.A."/>
            <person name="Sharon I."/>
            <person name="Castelle C.J."/>
            <person name="Probst A.J."/>
            <person name="Thomas B.C."/>
            <person name="Singh A."/>
            <person name="Wilkins M.J."/>
            <person name="Karaoz U."/>
            <person name="Brodie E.L."/>
            <person name="Williams K.H."/>
            <person name="Hubbard S.S."/>
            <person name="Banfield J.F."/>
        </authorList>
    </citation>
    <scope>NUCLEOTIDE SEQUENCE [LARGE SCALE GENOMIC DNA]</scope>
</reference>
<accession>A0A1F5Z3S5</accession>
<evidence type="ECO:0000313" key="1">
    <source>
        <dbReference type="EMBL" id="OGG07091.1"/>
    </source>
</evidence>
<dbReference type="GO" id="GO:0008830">
    <property type="term" value="F:dTDP-4-dehydrorhamnose 3,5-epimerase activity"/>
    <property type="evidence" value="ECO:0007669"/>
    <property type="project" value="InterPro"/>
</dbReference>
<dbReference type="STRING" id="1798377.A2872_02745"/>
<dbReference type="InterPro" id="IPR011051">
    <property type="entry name" value="RmlC_Cupin_sf"/>
</dbReference>
<sequence length="172" mass="19701">MTKKFNPLDHTNIEFKIKKPTDGATIEGVHTRNLQTFVDGRGDLTEIWTLKWQDPDLVTPQHVYYNITDPNVIKGWHWHENSCSQYVCLAGKMQIVLIDVREGNKTFGEVNQFVVSSKNPMYIKIPPFVLKGWKALEENAVIINLVSSADTADNFKVPWDSFVKDVWQPING</sequence>
<comment type="caution">
    <text evidence="1">The sequence shown here is derived from an EMBL/GenBank/DDBJ whole genome shotgun (WGS) entry which is preliminary data.</text>
</comment>
<evidence type="ECO:0008006" key="3">
    <source>
        <dbReference type="Google" id="ProtNLM"/>
    </source>
</evidence>
<dbReference type="GO" id="GO:0005829">
    <property type="term" value="C:cytosol"/>
    <property type="evidence" value="ECO:0007669"/>
    <property type="project" value="TreeGrafter"/>
</dbReference>
<dbReference type="GO" id="GO:0000271">
    <property type="term" value="P:polysaccharide biosynthetic process"/>
    <property type="evidence" value="ECO:0007669"/>
    <property type="project" value="TreeGrafter"/>
</dbReference>
<gene>
    <name evidence="1" type="ORF">A2872_02745</name>
</gene>
<name>A0A1F5Z3S5_9BACT</name>
<dbReference type="InterPro" id="IPR014710">
    <property type="entry name" value="RmlC-like_jellyroll"/>
</dbReference>
<dbReference type="PANTHER" id="PTHR21047">
    <property type="entry name" value="DTDP-6-DEOXY-D-GLUCOSE-3,5 EPIMERASE"/>
    <property type="match status" value="1"/>
</dbReference>
<dbReference type="Pfam" id="PF00908">
    <property type="entry name" value="dTDP_sugar_isom"/>
    <property type="match status" value="1"/>
</dbReference>
<evidence type="ECO:0000313" key="2">
    <source>
        <dbReference type="Proteomes" id="UP000178681"/>
    </source>
</evidence>
<proteinExistence type="predicted"/>